<dbReference type="STRING" id="323097.Nham_3008"/>
<name>Q1QJ37_NITHX</name>
<comment type="similarity">
    <text evidence="1">Belongs to the transposase 8 family.</text>
</comment>
<dbReference type="NCBIfam" id="NF047595">
    <property type="entry name" value="IS66_ISRel24_TnpA"/>
    <property type="match status" value="1"/>
</dbReference>
<evidence type="ECO:0000313" key="3">
    <source>
        <dbReference type="Proteomes" id="UP000001953"/>
    </source>
</evidence>
<dbReference type="InterPro" id="IPR010921">
    <property type="entry name" value="Trp_repressor/repl_initiator"/>
</dbReference>
<proteinExistence type="inferred from homology"/>
<sequence length="154" mass="16883">MVQITVRLRMDTVDDAITKPVHRLEVFTGAGRRRTWSDEDKARIVAEIVGSGESVSAVARRHGLSPQQLFGWRRELQGSQTAHSHAEELRFVPAALDVAPSSPPVRCQRKVPRHQFELGVGMIEVEIDGVTVRVGRGADAKTVTAVLRALKATA</sequence>
<dbReference type="eggNOG" id="COG2963">
    <property type="taxonomic scope" value="Bacteria"/>
</dbReference>
<dbReference type="InterPro" id="IPR036388">
    <property type="entry name" value="WH-like_DNA-bd_sf"/>
</dbReference>
<dbReference type="InterPro" id="IPR002514">
    <property type="entry name" value="Transposase_8"/>
</dbReference>
<dbReference type="SUPFAM" id="SSF48295">
    <property type="entry name" value="TrpR-like"/>
    <property type="match status" value="1"/>
</dbReference>
<dbReference type="Pfam" id="PF01527">
    <property type="entry name" value="HTH_Tnp_1"/>
    <property type="match status" value="1"/>
</dbReference>
<reference evidence="2 3" key="1">
    <citation type="submission" date="2006-03" db="EMBL/GenBank/DDBJ databases">
        <title>Complete sequence of chromosome of Nitrobacter hamburgensis X14.</title>
        <authorList>
            <consortium name="US DOE Joint Genome Institute"/>
            <person name="Copeland A."/>
            <person name="Lucas S."/>
            <person name="Lapidus A."/>
            <person name="Barry K."/>
            <person name="Detter J.C."/>
            <person name="Glavina del Rio T."/>
            <person name="Hammon N."/>
            <person name="Israni S."/>
            <person name="Dalin E."/>
            <person name="Tice H."/>
            <person name="Pitluck S."/>
            <person name="Chain P."/>
            <person name="Malfatti S."/>
            <person name="Shin M."/>
            <person name="Vergez L."/>
            <person name="Schmutz J."/>
            <person name="Larimer F."/>
            <person name="Land M."/>
            <person name="Hauser L."/>
            <person name="Kyrpides N."/>
            <person name="Ivanova N."/>
            <person name="Ward B."/>
            <person name="Arp D."/>
            <person name="Klotz M."/>
            <person name="Stein L."/>
            <person name="O'Mullan G."/>
            <person name="Starkenburg S."/>
            <person name="Sayavedra L."/>
            <person name="Poret-Peterson A.T."/>
            <person name="Gentry M.E."/>
            <person name="Bruce D."/>
            <person name="Richardson P."/>
        </authorList>
    </citation>
    <scope>NUCLEOTIDE SEQUENCE [LARGE SCALE GENOMIC DNA]</scope>
    <source>
        <strain evidence="3">DSM 10229 / NCIMB 13809 / X14</strain>
    </source>
</reference>
<protein>
    <submittedName>
        <fullName evidence="2">Transposase IS3/IS911</fullName>
    </submittedName>
</protein>
<dbReference type="GO" id="GO:0043565">
    <property type="term" value="F:sequence-specific DNA binding"/>
    <property type="evidence" value="ECO:0007669"/>
    <property type="project" value="InterPro"/>
</dbReference>
<dbReference type="AlphaFoldDB" id="Q1QJ37"/>
<dbReference type="KEGG" id="nha:Nham_3008"/>
<dbReference type="Gene3D" id="1.10.10.10">
    <property type="entry name" value="Winged helix-like DNA-binding domain superfamily/Winged helix DNA-binding domain"/>
    <property type="match status" value="1"/>
</dbReference>
<dbReference type="GO" id="GO:0006313">
    <property type="term" value="P:DNA transposition"/>
    <property type="evidence" value="ECO:0007669"/>
    <property type="project" value="InterPro"/>
</dbReference>
<dbReference type="HOGENOM" id="CLU_113764_1_1_5"/>
<evidence type="ECO:0000313" key="2">
    <source>
        <dbReference type="EMBL" id="ABE63760.1"/>
    </source>
</evidence>
<accession>Q1QJ37</accession>
<dbReference type="GO" id="GO:0004803">
    <property type="term" value="F:transposase activity"/>
    <property type="evidence" value="ECO:0007669"/>
    <property type="project" value="InterPro"/>
</dbReference>
<dbReference type="EMBL" id="CP000319">
    <property type="protein sequence ID" value="ABE63760.1"/>
    <property type="molecule type" value="Genomic_DNA"/>
</dbReference>
<organism evidence="2 3">
    <name type="scientific">Nitrobacter hamburgensis (strain DSM 10229 / NCIMB 13809 / X14)</name>
    <dbReference type="NCBI Taxonomy" id="323097"/>
    <lineage>
        <taxon>Bacteria</taxon>
        <taxon>Pseudomonadati</taxon>
        <taxon>Pseudomonadota</taxon>
        <taxon>Alphaproteobacteria</taxon>
        <taxon>Hyphomicrobiales</taxon>
        <taxon>Nitrobacteraceae</taxon>
        <taxon>Nitrobacter</taxon>
    </lineage>
</organism>
<gene>
    <name evidence="2" type="ordered locus">Nham_3008</name>
</gene>
<keyword evidence="3" id="KW-1185">Reference proteome</keyword>
<dbReference type="Proteomes" id="UP000001953">
    <property type="component" value="Chromosome"/>
</dbReference>
<dbReference type="PANTHER" id="PTHR37936">
    <property type="entry name" value="TRANSPOSASE INSC FOR INSERTION ELEMENT IS2A-RELATED"/>
    <property type="match status" value="1"/>
</dbReference>
<dbReference type="PANTHER" id="PTHR37936:SF3">
    <property type="entry name" value="TRANSPOSASE INSC FOR INSERTION ELEMENT IS2A-RELATED"/>
    <property type="match status" value="1"/>
</dbReference>
<evidence type="ECO:0000256" key="1">
    <source>
        <dbReference type="ARBA" id="ARBA00009964"/>
    </source>
</evidence>